<reference evidence="2" key="1">
    <citation type="submission" date="2020-05" db="EMBL/GenBank/DDBJ databases">
        <title>WGS assembly of Panicum virgatum.</title>
        <authorList>
            <person name="Lovell J.T."/>
            <person name="Jenkins J."/>
            <person name="Shu S."/>
            <person name="Juenger T.E."/>
            <person name="Schmutz J."/>
        </authorList>
    </citation>
    <scope>NUCLEOTIDE SEQUENCE</scope>
    <source>
        <strain evidence="2">AP13</strain>
    </source>
</reference>
<feature type="region of interest" description="Disordered" evidence="1">
    <location>
        <begin position="94"/>
        <end position="123"/>
    </location>
</feature>
<feature type="compositionally biased region" description="Polar residues" evidence="1">
    <location>
        <begin position="46"/>
        <end position="56"/>
    </location>
</feature>
<evidence type="ECO:0000256" key="1">
    <source>
        <dbReference type="SAM" id="MobiDB-lite"/>
    </source>
</evidence>
<keyword evidence="3" id="KW-1185">Reference proteome</keyword>
<comment type="caution">
    <text evidence="2">The sequence shown here is derived from an EMBL/GenBank/DDBJ whole genome shotgun (WGS) entry which is preliminary data.</text>
</comment>
<gene>
    <name evidence="2" type="ORF">PVAP13_9KG075100</name>
</gene>
<dbReference type="EMBL" id="CM029053">
    <property type="protein sequence ID" value="KAG2547252.1"/>
    <property type="molecule type" value="Genomic_DNA"/>
</dbReference>
<protein>
    <submittedName>
        <fullName evidence="2">Uncharacterized protein</fullName>
    </submittedName>
</protein>
<evidence type="ECO:0000313" key="2">
    <source>
        <dbReference type="EMBL" id="KAG2547252.1"/>
    </source>
</evidence>
<evidence type="ECO:0000313" key="3">
    <source>
        <dbReference type="Proteomes" id="UP000823388"/>
    </source>
</evidence>
<dbReference type="AlphaFoldDB" id="A0A8T0NGK8"/>
<proteinExistence type="predicted"/>
<sequence>MDVFQYLVRSESPARYINPLPLPLPLPPQVPSPHPRLFPAPTVLTPTASGRFTASPQFPIPKRSPARRNPNPSRRRCRRAMAAAAECRDEVGLEERLIDDRGSRDLEEEEHGVPRRPRPHPPRSRVAIVRWLPDSWRPREPPLRAVQIHHAPRRRVG</sequence>
<name>A0A8T0NGK8_PANVG</name>
<organism evidence="2 3">
    <name type="scientific">Panicum virgatum</name>
    <name type="common">Blackwell switchgrass</name>
    <dbReference type="NCBI Taxonomy" id="38727"/>
    <lineage>
        <taxon>Eukaryota</taxon>
        <taxon>Viridiplantae</taxon>
        <taxon>Streptophyta</taxon>
        <taxon>Embryophyta</taxon>
        <taxon>Tracheophyta</taxon>
        <taxon>Spermatophyta</taxon>
        <taxon>Magnoliopsida</taxon>
        <taxon>Liliopsida</taxon>
        <taxon>Poales</taxon>
        <taxon>Poaceae</taxon>
        <taxon>PACMAD clade</taxon>
        <taxon>Panicoideae</taxon>
        <taxon>Panicodae</taxon>
        <taxon>Paniceae</taxon>
        <taxon>Panicinae</taxon>
        <taxon>Panicum</taxon>
        <taxon>Panicum sect. Hiantes</taxon>
    </lineage>
</organism>
<feature type="region of interest" description="Disordered" evidence="1">
    <location>
        <begin position="46"/>
        <end position="76"/>
    </location>
</feature>
<dbReference type="Proteomes" id="UP000823388">
    <property type="component" value="Chromosome 9K"/>
</dbReference>
<feature type="compositionally biased region" description="Basic residues" evidence="1">
    <location>
        <begin position="114"/>
        <end position="123"/>
    </location>
</feature>
<accession>A0A8T0NGK8</accession>
<feature type="compositionally biased region" description="Basic and acidic residues" evidence="1">
    <location>
        <begin position="94"/>
        <end position="105"/>
    </location>
</feature>